<dbReference type="Proteomes" id="UP001623041">
    <property type="component" value="Unassembled WGS sequence"/>
</dbReference>
<accession>A0ABW8RDF3</accession>
<reference evidence="2 3" key="1">
    <citation type="submission" date="2024-11" db="EMBL/GenBank/DDBJ databases">
        <authorList>
            <person name="Lucas J.A."/>
        </authorList>
    </citation>
    <scope>NUCLEOTIDE SEQUENCE [LARGE SCALE GENOMIC DNA]</scope>
    <source>
        <strain evidence="2 3">Z 5.4</strain>
    </source>
</reference>
<dbReference type="RefSeq" id="WP_406579375.1">
    <property type="nucleotide sequence ID" value="NZ_JBJHQH010000002.1"/>
</dbReference>
<proteinExistence type="predicted"/>
<sequence>MKQNKSRKICSWVLFLLSIGFFCLQMVYLFVHRRFQVEYIDNRIFYVVNILCVLCAGLAIHFLLVIAKKPKMMGAGVLLLFTFFNVGLLFYSNQQIKNIVSFSPGLKHVLSIKETTETGEAIVYRTYFGILALPKERLPYSTIQEFKVDWLAKDIAAVTYKAKDYSIHQYISTYGDRGGGSGYYYVGPSIYGHWKGEQAEVISNKEGISIISNGKIEKFDWDHVVQFGTLAVVLMANDQAIWTISLNENFEVHPEATVPPTGDITLYKATMEKTEPIKLYNHS</sequence>
<comment type="caution">
    <text evidence="2">The sequence shown here is derived from an EMBL/GenBank/DDBJ whole genome shotgun (WGS) entry which is preliminary data.</text>
</comment>
<organism evidence="2 3">
    <name type="scientific">Bacillus salipaludis</name>
    <dbReference type="NCBI Taxonomy" id="2547811"/>
    <lineage>
        <taxon>Bacteria</taxon>
        <taxon>Bacillati</taxon>
        <taxon>Bacillota</taxon>
        <taxon>Bacilli</taxon>
        <taxon>Bacillales</taxon>
        <taxon>Bacillaceae</taxon>
        <taxon>Bacillus</taxon>
    </lineage>
</organism>
<evidence type="ECO:0000313" key="2">
    <source>
        <dbReference type="EMBL" id="MFK9090697.1"/>
    </source>
</evidence>
<keyword evidence="1" id="KW-1133">Transmembrane helix</keyword>
<evidence type="ECO:0000313" key="3">
    <source>
        <dbReference type="Proteomes" id="UP001623041"/>
    </source>
</evidence>
<feature type="transmembrane region" description="Helical" evidence="1">
    <location>
        <begin position="12"/>
        <end position="31"/>
    </location>
</feature>
<gene>
    <name evidence="2" type="ORF">ACJEBI_04265</name>
</gene>
<feature type="transmembrane region" description="Helical" evidence="1">
    <location>
        <begin position="73"/>
        <end position="91"/>
    </location>
</feature>
<evidence type="ECO:0000256" key="1">
    <source>
        <dbReference type="SAM" id="Phobius"/>
    </source>
</evidence>
<dbReference type="EMBL" id="JBJHQH010000002">
    <property type="protein sequence ID" value="MFK9090697.1"/>
    <property type="molecule type" value="Genomic_DNA"/>
</dbReference>
<keyword evidence="1" id="KW-0472">Membrane</keyword>
<protein>
    <submittedName>
        <fullName evidence="2">Uncharacterized protein</fullName>
    </submittedName>
</protein>
<keyword evidence="3" id="KW-1185">Reference proteome</keyword>
<name>A0ABW8RDF3_9BACI</name>
<keyword evidence="1" id="KW-0812">Transmembrane</keyword>
<feature type="transmembrane region" description="Helical" evidence="1">
    <location>
        <begin position="43"/>
        <end position="66"/>
    </location>
</feature>